<dbReference type="GO" id="GO:0016755">
    <property type="term" value="F:aminoacyltransferase activity"/>
    <property type="evidence" value="ECO:0007669"/>
    <property type="project" value="InterPro"/>
</dbReference>
<evidence type="ECO:0000313" key="8">
    <source>
        <dbReference type="EMBL" id="KUK77232.1"/>
    </source>
</evidence>
<evidence type="ECO:0000256" key="5">
    <source>
        <dbReference type="ARBA" id="ARBA00023315"/>
    </source>
</evidence>
<dbReference type="EMBL" id="LGGO01000053">
    <property type="protein sequence ID" value="KUK77232.1"/>
    <property type="molecule type" value="Genomic_DNA"/>
</dbReference>
<accession>A0A124FX86</accession>
<dbReference type="PROSITE" id="PS51191">
    <property type="entry name" value="FEMABX"/>
    <property type="match status" value="1"/>
</dbReference>
<dbReference type="GO" id="GO:0009252">
    <property type="term" value="P:peptidoglycan biosynthetic process"/>
    <property type="evidence" value="ECO:0007669"/>
    <property type="project" value="UniProtKB-KW"/>
</dbReference>
<dbReference type="AlphaFoldDB" id="A0A124FX86"/>
<dbReference type="SUPFAM" id="SSF55729">
    <property type="entry name" value="Acyl-CoA N-acyltransferases (Nat)"/>
    <property type="match status" value="2"/>
</dbReference>
<dbReference type="Proteomes" id="UP000053904">
    <property type="component" value="Unassembled WGS sequence"/>
</dbReference>
<gene>
    <name evidence="8" type="ORF">XD93_0463</name>
</gene>
<name>A0A124FX86_9BACT</name>
<reference evidence="9" key="1">
    <citation type="journal article" date="2015" name="MBio">
        <title>Genome-Resolved Metagenomic Analysis Reveals Roles for Candidate Phyla and Other Microbial Community Members in Biogeochemical Transformations in Oil Reservoirs.</title>
        <authorList>
            <person name="Hu P."/>
            <person name="Tom L."/>
            <person name="Singh A."/>
            <person name="Thomas B.C."/>
            <person name="Baker B.J."/>
            <person name="Piceno Y.M."/>
            <person name="Andersen G.L."/>
            <person name="Banfield J.F."/>
        </authorList>
    </citation>
    <scope>NUCLEOTIDE SEQUENCE [LARGE SCALE GENOMIC DNA]</scope>
</reference>
<keyword evidence="3" id="KW-0133">Cell shape</keyword>
<keyword evidence="4" id="KW-0573">Peptidoglycan synthesis</keyword>
<evidence type="ECO:0000256" key="2">
    <source>
        <dbReference type="ARBA" id="ARBA00022679"/>
    </source>
</evidence>
<dbReference type="InterPro" id="IPR050644">
    <property type="entry name" value="PG_Glycine_Bridge_Synth"/>
</dbReference>
<dbReference type="Gene3D" id="3.40.630.30">
    <property type="match status" value="1"/>
</dbReference>
<protein>
    <recommendedName>
        <fullName evidence="7">BioF2-like acetyltransferase domain-containing protein</fullName>
    </recommendedName>
</protein>
<dbReference type="PANTHER" id="PTHR36174:SF1">
    <property type="entry name" value="LIPID II:GLYCINE GLYCYLTRANSFERASE"/>
    <property type="match status" value="1"/>
</dbReference>
<keyword evidence="6" id="KW-0961">Cell wall biogenesis/degradation</keyword>
<dbReference type="InterPro" id="IPR016181">
    <property type="entry name" value="Acyl_CoA_acyltransferase"/>
</dbReference>
<comment type="caution">
    <text evidence="8">The sequence shown here is derived from an EMBL/GenBank/DDBJ whole genome shotgun (WGS) entry which is preliminary data.</text>
</comment>
<keyword evidence="5" id="KW-0012">Acyltransferase</keyword>
<proteinExistence type="inferred from homology"/>
<comment type="similarity">
    <text evidence="1">Belongs to the FemABX family.</text>
</comment>
<dbReference type="InterPro" id="IPR038740">
    <property type="entry name" value="BioF2-like_GNAT_dom"/>
</dbReference>
<organism evidence="8 9">
    <name type="scientific">candidate division WS6 bacterium 34_10</name>
    <dbReference type="NCBI Taxonomy" id="1641389"/>
    <lineage>
        <taxon>Bacteria</taxon>
        <taxon>Candidatus Dojkabacteria</taxon>
    </lineage>
</organism>
<evidence type="ECO:0000256" key="4">
    <source>
        <dbReference type="ARBA" id="ARBA00022984"/>
    </source>
</evidence>
<evidence type="ECO:0000256" key="1">
    <source>
        <dbReference type="ARBA" id="ARBA00009943"/>
    </source>
</evidence>
<keyword evidence="2" id="KW-0808">Transferase</keyword>
<dbReference type="GO" id="GO:0071555">
    <property type="term" value="P:cell wall organization"/>
    <property type="evidence" value="ECO:0007669"/>
    <property type="project" value="UniProtKB-KW"/>
</dbReference>
<dbReference type="PANTHER" id="PTHR36174">
    <property type="entry name" value="LIPID II:GLYCINE GLYCYLTRANSFERASE"/>
    <property type="match status" value="1"/>
</dbReference>
<evidence type="ECO:0000259" key="7">
    <source>
        <dbReference type="Pfam" id="PF13480"/>
    </source>
</evidence>
<dbReference type="Pfam" id="PF13480">
    <property type="entry name" value="Acetyltransf_6"/>
    <property type="match status" value="1"/>
</dbReference>
<dbReference type="GO" id="GO:0008360">
    <property type="term" value="P:regulation of cell shape"/>
    <property type="evidence" value="ECO:0007669"/>
    <property type="project" value="UniProtKB-KW"/>
</dbReference>
<evidence type="ECO:0000313" key="9">
    <source>
        <dbReference type="Proteomes" id="UP000053904"/>
    </source>
</evidence>
<evidence type="ECO:0000256" key="3">
    <source>
        <dbReference type="ARBA" id="ARBA00022960"/>
    </source>
</evidence>
<sequence length="353" mass="41577">MNLQFLEPKSADEWDGHVLQLENYSFVLSDAKYRSWEDSNTTSFRYLIFDNNEFVGIVGGIIDNVKIFGNYLECKHNPILIPNIDDERKTQILREVFKKLQEIGHSNNCFLVRLSPLVEYDEIYDKVYLEFGAKESPVHPQDALISQYFDTTKDIEELHSEMNKSSRSNVNKLLKDNEYTVKVFTDDSVFPIFKDFYTQTKQHKGYKGKGADNLLKEFREYLKRDMLYFLVAYYKGEPVTVWQMIRYGKYMHHYQAGSDLKFQEKCTRLLFYKALELCKQIGVETLDLFGGMLPEGIEGEGNPWKGVNDFKMSLGGKKVTYMHPRDIPLKRYYSIYLPYARFRVERKGHTVDW</sequence>
<dbReference type="InterPro" id="IPR003447">
    <property type="entry name" value="FEMABX"/>
</dbReference>
<evidence type="ECO:0000256" key="6">
    <source>
        <dbReference type="ARBA" id="ARBA00023316"/>
    </source>
</evidence>
<feature type="domain" description="BioF2-like acetyltransferase" evidence="7">
    <location>
        <begin position="164"/>
        <end position="291"/>
    </location>
</feature>